<dbReference type="STRING" id="54.SAMN02745121_08721"/>
<dbReference type="Gene3D" id="1.10.860.10">
    <property type="entry name" value="DNAb Helicase, Chain A"/>
    <property type="match status" value="1"/>
</dbReference>
<dbReference type="GO" id="GO:1990077">
    <property type="term" value="C:primosome complex"/>
    <property type="evidence" value="ECO:0007669"/>
    <property type="project" value="UniProtKB-KW"/>
</dbReference>
<dbReference type="RefSeq" id="WP_096331014.1">
    <property type="nucleotide sequence ID" value="NZ_FOMX01000067.1"/>
</dbReference>
<evidence type="ECO:0000313" key="13">
    <source>
        <dbReference type="EMBL" id="SFF41640.1"/>
    </source>
</evidence>
<keyword evidence="14" id="KW-1185">Reference proteome</keyword>
<dbReference type="GO" id="GO:0006269">
    <property type="term" value="P:DNA replication, synthesis of primer"/>
    <property type="evidence" value="ECO:0007669"/>
    <property type="project" value="UniProtKB-KW"/>
</dbReference>
<feature type="domain" description="SF4 helicase" evidence="12">
    <location>
        <begin position="163"/>
        <end position="429"/>
    </location>
</feature>
<accession>A0A1I2IIY7</accession>
<evidence type="ECO:0000313" key="14">
    <source>
        <dbReference type="Proteomes" id="UP000199400"/>
    </source>
</evidence>
<dbReference type="InterPro" id="IPR007694">
    <property type="entry name" value="DNA_helicase_DnaB-like_C"/>
</dbReference>
<gene>
    <name evidence="13" type="ORF">SAMN02745121_08721</name>
</gene>
<sequence length="429" mass="46374">MSDFVEREHEYAILGAVLLRGQIALDEADVQPAHFGDPVARTILDALVSIAERGEPVGDIVGLQAELERRGNLKLVGGLPALSKLVDKYATARNAGWHGRRVRELAVGRMLRQGMRDLLEAHPDELVTRAREELPPLLDGVATAAPPIGQVVRDSLDAIARAGMGQAPVVPTGLRVLDDRLGGGIRPQQLVVIGARPSMGKTGLLITWAAASARARRPVYIATLEMSAVEVVQRMLALLALVDVQAVIAGRLSHAEAQRLSDAAEAVKGAPLVIDDDVRSLGQLRARVRQWVRRTAATSSDANAWVAVDYLQLLEYEGRADNREQEISGLSRGLKRLAKDANIPVVAAAQLNRAVEARADHKPHLADLRESGSVEQDADIVLFPFREEHYKPTTQNAGKAEIIVGKHRNGPTGEVTVAFRKALAAFFNP</sequence>
<reference evidence="14" key="1">
    <citation type="submission" date="2016-10" db="EMBL/GenBank/DDBJ databases">
        <authorList>
            <person name="Varghese N."/>
            <person name="Submissions S."/>
        </authorList>
    </citation>
    <scope>NUCLEOTIDE SEQUENCE [LARGE SCALE GENOMIC DNA]</scope>
    <source>
        <strain evidence="14">ATCC 25963</strain>
    </source>
</reference>
<keyword evidence="4" id="KW-0547">Nucleotide-binding</keyword>
<dbReference type="InterPro" id="IPR036185">
    <property type="entry name" value="DNA_heli_DnaB-like_N_sf"/>
</dbReference>
<dbReference type="PROSITE" id="PS51199">
    <property type="entry name" value="SF4_HELICASE"/>
    <property type="match status" value="1"/>
</dbReference>
<dbReference type="Pfam" id="PF00772">
    <property type="entry name" value="DnaB"/>
    <property type="match status" value="1"/>
</dbReference>
<dbReference type="PANTHER" id="PTHR30153">
    <property type="entry name" value="REPLICATIVE DNA HELICASE DNAB"/>
    <property type="match status" value="1"/>
</dbReference>
<keyword evidence="8" id="KW-0238">DNA-binding</keyword>
<keyword evidence="2" id="KW-0639">Primosome</keyword>
<dbReference type="PANTHER" id="PTHR30153:SF2">
    <property type="entry name" value="REPLICATIVE DNA HELICASE"/>
    <property type="match status" value="1"/>
</dbReference>
<evidence type="ECO:0000259" key="12">
    <source>
        <dbReference type="PROSITE" id="PS51199"/>
    </source>
</evidence>
<evidence type="ECO:0000256" key="7">
    <source>
        <dbReference type="ARBA" id="ARBA00022840"/>
    </source>
</evidence>
<keyword evidence="9" id="KW-0413">Isomerase</keyword>
<dbReference type="EMBL" id="FOMX01000067">
    <property type="protein sequence ID" value="SFF41640.1"/>
    <property type="molecule type" value="Genomic_DNA"/>
</dbReference>
<keyword evidence="5" id="KW-0378">Hydrolase</keyword>
<dbReference type="GO" id="GO:0005524">
    <property type="term" value="F:ATP binding"/>
    <property type="evidence" value="ECO:0007669"/>
    <property type="project" value="UniProtKB-KW"/>
</dbReference>
<dbReference type="SUPFAM" id="SSF48024">
    <property type="entry name" value="N-terminal domain of DnaB helicase"/>
    <property type="match status" value="1"/>
</dbReference>
<dbReference type="Proteomes" id="UP000199400">
    <property type="component" value="Unassembled WGS sequence"/>
</dbReference>
<evidence type="ECO:0000256" key="9">
    <source>
        <dbReference type="ARBA" id="ARBA00023235"/>
    </source>
</evidence>
<evidence type="ECO:0000256" key="10">
    <source>
        <dbReference type="ARBA" id="ARBA00044969"/>
    </source>
</evidence>
<evidence type="ECO:0000256" key="6">
    <source>
        <dbReference type="ARBA" id="ARBA00022806"/>
    </source>
</evidence>
<evidence type="ECO:0000256" key="11">
    <source>
        <dbReference type="ARBA" id="ARBA00048954"/>
    </source>
</evidence>
<evidence type="ECO:0000256" key="1">
    <source>
        <dbReference type="ARBA" id="ARBA00008428"/>
    </source>
</evidence>
<dbReference type="GO" id="GO:0016787">
    <property type="term" value="F:hydrolase activity"/>
    <property type="evidence" value="ECO:0007669"/>
    <property type="project" value="UniProtKB-KW"/>
</dbReference>
<evidence type="ECO:0000256" key="4">
    <source>
        <dbReference type="ARBA" id="ARBA00022741"/>
    </source>
</evidence>
<dbReference type="Gene3D" id="3.40.50.300">
    <property type="entry name" value="P-loop containing nucleotide triphosphate hydrolases"/>
    <property type="match status" value="1"/>
</dbReference>
<comment type="similarity">
    <text evidence="1">Belongs to the helicase family. DnaB subfamily.</text>
</comment>
<evidence type="ECO:0000256" key="2">
    <source>
        <dbReference type="ARBA" id="ARBA00022515"/>
    </source>
</evidence>
<proteinExistence type="inferred from homology"/>
<dbReference type="AlphaFoldDB" id="A0A1I2IIY7"/>
<dbReference type="SUPFAM" id="SSF52540">
    <property type="entry name" value="P-loop containing nucleoside triphosphate hydrolases"/>
    <property type="match status" value="1"/>
</dbReference>
<dbReference type="Pfam" id="PF03796">
    <property type="entry name" value="DnaB_C"/>
    <property type="match status" value="1"/>
</dbReference>
<name>A0A1I2IIY7_9BACT</name>
<dbReference type="CDD" id="cd00984">
    <property type="entry name" value="DnaB_C"/>
    <property type="match status" value="1"/>
</dbReference>
<evidence type="ECO:0000256" key="3">
    <source>
        <dbReference type="ARBA" id="ARBA00022705"/>
    </source>
</evidence>
<dbReference type="InterPro" id="IPR016136">
    <property type="entry name" value="DNA_helicase_N/primase_C"/>
</dbReference>
<evidence type="ECO:0000256" key="8">
    <source>
        <dbReference type="ARBA" id="ARBA00023125"/>
    </source>
</evidence>
<protein>
    <recommendedName>
        <fullName evidence="10">DNA 5'-3' helicase</fullName>
        <ecNumber evidence="10">5.6.2.3</ecNumber>
    </recommendedName>
</protein>
<organism evidence="13 14">
    <name type="scientific">Nannocystis exedens</name>
    <dbReference type="NCBI Taxonomy" id="54"/>
    <lineage>
        <taxon>Bacteria</taxon>
        <taxon>Pseudomonadati</taxon>
        <taxon>Myxococcota</taxon>
        <taxon>Polyangia</taxon>
        <taxon>Nannocystales</taxon>
        <taxon>Nannocystaceae</taxon>
        <taxon>Nannocystis</taxon>
    </lineage>
</organism>
<dbReference type="GO" id="GO:0005829">
    <property type="term" value="C:cytosol"/>
    <property type="evidence" value="ECO:0007669"/>
    <property type="project" value="TreeGrafter"/>
</dbReference>
<dbReference type="GO" id="GO:0043139">
    <property type="term" value="F:5'-3' DNA helicase activity"/>
    <property type="evidence" value="ECO:0007669"/>
    <property type="project" value="UniProtKB-EC"/>
</dbReference>
<dbReference type="InterPro" id="IPR027417">
    <property type="entry name" value="P-loop_NTPase"/>
</dbReference>
<comment type="catalytic activity">
    <reaction evidence="11">
        <text>ATP + H2O = ADP + phosphate + H(+)</text>
        <dbReference type="Rhea" id="RHEA:13065"/>
        <dbReference type="ChEBI" id="CHEBI:15377"/>
        <dbReference type="ChEBI" id="CHEBI:15378"/>
        <dbReference type="ChEBI" id="CHEBI:30616"/>
        <dbReference type="ChEBI" id="CHEBI:43474"/>
        <dbReference type="ChEBI" id="CHEBI:456216"/>
        <dbReference type="EC" id="5.6.2.3"/>
    </reaction>
</comment>
<keyword evidence="7" id="KW-0067">ATP-binding</keyword>
<keyword evidence="3" id="KW-0235">DNA replication</keyword>
<dbReference type="OrthoDB" id="9773982at2"/>
<dbReference type="EC" id="5.6.2.3" evidence="10"/>
<evidence type="ECO:0000256" key="5">
    <source>
        <dbReference type="ARBA" id="ARBA00022801"/>
    </source>
</evidence>
<keyword evidence="6 13" id="KW-0347">Helicase</keyword>
<dbReference type="InterPro" id="IPR007693">
    <property type="entry name" value="DNA_helicase_DnaB-like_N"/>
</dbReference>
<dbReference type="GO" id="GO:0003677">
    <property type="term" value="F:DNA binding"/>
    <property type="evidence" value="ECO:0007669"/>
    <property type="project" value="UniProtKB-KW"/>
</dbReference>